<evidence type="ECO:0000256" key="12">
    <source>
        <dbReference type="ARBA" id="ARBA00022833"/>
    </source>
</evidence>
<comment type="function">
    <text evidence="17">Catalyzes the conversion of 3-deoxy-D-arabino-heptulosonate 7-phosphate (DAHP) to dehydroquinate (DHQ).</text>
</comment>
<feature type="binding site" evidence="17">
    <location>
        <position position="246"/>
    </location>
    <ligand>
        <name>Zn(2+)</name>
        <dbReference type="ChEBI" id="CHEBI:29105"/>
    </ligand>
</feature>
<evidence type="ECO:0000256" key="11">
    <source>
        <dbReference type="ARBA" id="ARBA00022741"/>
    </source>
</evidence>
<keyword evidence="21" id="KW-1185">Reference proteome</keyword>
<dbReference type="InterPro" id="IPR030963">
    <property type="entry name" value="DHQ_synth_fam"/>
</dbReference>
<keyword evidence="8 17" id="KW-0963">Cytoplasm</keyword>
<evidence type="ECO:0000256" key="7">
    <source>
        <dbReference type="ARBA" id="ARBA00017684"/>
    </source>
</evidence>
<dbReference type="PANTHER" id="PTHR43622">
    <property type="entry name" value="3-DEHYDROQUINATE SYNTHASE"/>
    <property type="match status" value="1"/>
</dbReference>
<dbReference type="EMBL" id="QUAJ01000002">
    <property type="protein sequence ID" value="REI42956.1"/>
    <property type="molecule type" value="Genomic_DNA"/>
</dbReference>
<dbReference type="InterPro" id="IPR016037">
    <property type="entry name" value="DHQ_synth_AroB"/>
</dbReference>
<keyword evidence="15 17" id="KW-0456">Lyase</keyword>
<proteinExistence type="inferred from homology"/>
<feature type="binding site" evidence="17">
    <location>
        <begin position="130"/>
        <end position="131"/>
    </location>
    <ligand>
        <name>NAD(+)</name>
        <dbReference type="ChEBI" id="CHEBI:57540"/>
    </ligand>
</feature>
<name>A0ABX9KKD2_9FUSO</name>
<feature type="binding site" evidence="17">
    <location>
        <position position="143"/>
    </location>
    <ligand>
        <name>NAD(+)</name>
        <dbReference type="ChEBI" id="CHEBI:57540"/>
    </ligand>
</feature>
<evidence type="ECO:0000256" key="3">
    <source>
        <dbReference type="ARBA" id="ARBA00004496"/>
    </source>
</evidence>
<dbReference type="SUPFAM" id="SSF56796">
    <property type="entry name" value="Dehydroquinate synthase-like"/>
    <property type="match status" value="1"/>
</dbReference>
<keyword evidence="10 17" id="KW-0479">Metal-binding</keyword>
<keyword evidence="13 17" id="KW-0520">NAD</keyword>
<dbReference type="Gene3D" id="1.20.1090.10">
    <property type="entry name" value="Dehydroquinate synthase-like - alpha domain"/>
    <property type="match status" value="1"/>
</dbReference>
<feature type="binding site" evidence="17">
    <location>
        <begin position="106"/>
        <end position="110"/>
    </location>
    <ligand>
        <name>NAD(+)</name>
        <dbReference type="ChEBI" id="CHEBI:57540"/>
    </ligand>
</feature>
<comment type="catalytic activity">
    <reaction evidence="1 17">
        <text>7-phospho-2-dehydro-3-deoxy-D-arabino-heptonate = 3-dehydroquinate + phosphate</text>
        <dbReference type="Rhea" id="RHEA:21968"/>
        <dbReference type="ChEBI" id="CHEBI:32364"/>
        <dbReference type="ChEBI" id="CHEBI:43474"/>
        <dbReference type="ChEBI" id="CHEBI:58394"/>
        <dbReference type="EC" id="4.2.3.4"/>
    </reaction>
</comment>
<evidence type="ECO:0000256" key="8">
    <source>
        <dbReference type="ARBA" id="ARBA00022490"/>
    </source>
</evidence>
<dbReference type="Proteomes" id="UP000263486">
    <property type="component" value="Unassembled WGS sequence"/>
</dbReference>
<comment type="caution">
    <text evidence="17">Lacks conserved residue(s) required for the propagation of feature annotation.</text>
</comment>
<dbReference type="HAMAP" id="MF_00110">
    <property type="entry name" value="DHQ_synthase"/>
    <property type="match status" value="1"/>
</dbReference>
<evidence type="ECO:0000256" key="5">
    <source>
        <dbReference type="ARBA" id="ARBA00005412"/>
    </source>
</evidence>
<dbReference type="EC" id="4.2.3.4" evidence="6 17"/>
<dbReference type="CDD" id="cd08195">
    <property type="entry name" value="DHQS"/>
    <property type="match status" value="1"/>
</dbReference>
<evidence type="ECO:0000256" key="1">
    <source>
        <dbReference type="ARBA" id="ARBA00001393"/>
    </source>
</evidence>
<evidence type="ECO:0000256" key="14">
    <source>
        <dbReference type="ARBA" id="ARBA00023141"/>
    </source>
</evidence>
<keyword evidence="16 17" id="KW-0170">Cobalt</keyword>
<evidence type="ECO:0000259" key="18">
    <source>
        <dbReference type="Pfam" id="PF01761"/>
    </source>
</evidence>
<evidence type="ECO:0000256" key="10">
    <source>
        <dbReference type="ARBA" id="ARBA00022723"/>
    </source>
</evidence>
<accession>A0ABX9KKD2</accession>
<comment type="caution">
    <text evidence="20">The sequence shown here is derived from an EMBL/GenBank/DDBJ whole genome shotgun (WGS) entry which is preliminary data.</text>
</comment>
<comment type="cofactor">
    <cofactor evidence="2 17">
        <name>NAD(+)</name>
        <dbReference type="ChEBI" id="CHEBI:57540"/>
    </cofactor>
</comment>
<evidence type="ECO:0000313" key="20">
    <source>
        <dbReference type="EMBL" id="REI42956.1"/>
    </source>
</evidence>
<dbReference type="InterPro" id="IPR050071">
    <property type="entry name" value="Dehydroquinate_synthase"/>
</dbReference>
<feature type="binding site" evidence="17">
    <location>
        <position position="185"/>
    </location>
    <ligand>
        <name>Zn(2+)</name>
        <dbReference type="ChEBI" id="CHEBI:29105"/>
    </ligand>
</feature>
<dbReference type="InterPro" id="IPR030960">
    <property type="entry name" value="DHQS/DOIS_N"/>
</dbReference>
<dbReference type="InterPro" id="IPR056179">
    <property type="entry name" value="DHQS_C"/>
</dbReference>
<feature type="binding site" evidence="17">
    <location>
        <position position="263"/>
    </location>
    <ligand>
        <name>Zn(2+)</name>
        <dbReference type="ChEBI" id="CHEBI:29105"/>
    </ligand>
</feature>
<gene>
    <name evidence="17 20" type="primary">aroB</name>
    <name evidence="20" type="ORF">DYH56_02075</name>
</gene>
<dbReference type="PANTHER" id="PTHR43622:SF7">
    <property type="entry name" value="3-DEHYDROQUINATE SYNTHASE, CHLOROPLASTIC"/>
    <property type="match status" value="1"/>
</dbReference>
<organism evidence="20 21">
    <name type="scientific">Psychrilyobacter piezotolerans</name>
    <dbReference type="NCBI Taxonomy" id="2293438"/>
    <lineage>
        <taxon>Bacteria</taxon>
        <taxon>Fusobacteriati</taxon>
        <taxon>Fusobacteriota</taxon>
        <taxon>Fusobacteriia</taxon>
        <taxon>Fusobacteriales</taxon>
        <taxon>Fusobacteriaceae</taxon>
        <taxon>Psychrilyobacter</taxon>
    </lineage>
</organism>
<evidence type="ECO:0000256" key="4">
    <source>
        <dbReference type="ARBA" id="ARBA00004661"/>
    </source>
</evidence>
<evidence type="ECO:0000313" key="21">
    <source>
        <dbReference type="Proteomes" id="UP000263486"/>
    </source>
</evidence>
<dbReference type="NCBIfam" id="TIGR01357">
    <property type="entry name" value="aroB"/>
    <property type="match status" value="1"/>
</dbReference>
<dbReference type="PIRSF" id="PIRSF001455">
    <property type="entry name" value="DHQ_synth"/>
    <property type="match status" value="1"/>
</dbReference>
<keyword evidence="11 17" id="KW-0547">Nucleotide-binding</keyword>
<keyword evidence="12 17" id="KW-0862">Zinc</keyword>
<evidence type="ECO:0000256" key="13">
    <source>
        <dbReference type="ARBA" id="ARBA00023027"/>
    </source>
</evidence>
<dbReference type="RefSeq" id="WP_114641187.1">
    <property type="nucleotide sequence ID" value="NZ_JAACIO010000002.1"/>
</dbReference>
<comment type="subcellular location">
    <subcellularLocation>
        <location evidence="3 17">Cytoplasm</location>
    </subcellularLocation>
</comment>
<keyword evidence="9 17" id="KW-0028">Amino-acid biosynthesis</keyword>
<comment type="pathway">
    <text evidence="4 17">Metabolic intermediate biosynthesis; chorismate biosynthesis; chorismate from D-erythrose 4-phosphate and phosphoenolpyruvate: step 2/7.</text>
</comment>
<evidence type="ECO:0000256" key="17">
    <source>
        <dbReference type="HAMAP-Rule" id="MF_00110"/>
    </source>
</evidence>
<evidence type="ECO:0000256" key="15">
    <source>
        <dbReference type="ARBA" id="ARBA00023239"/>
    </source>
</evidence>
<comment type="cofactor">
    <cofactor evidence="17">
        <name>Co(2+)</name>
        <dbReference type="ChEBI" id="CHEBI:48828"/>
    </cofactor>
    <cofactor evidence="17">
        <name>Zn(2+)</name>
        <dbReference type="ChEBI" id="CHEBI:29105"/>
    </cofactor>
    <text evidence="17">Binds 1 divalent metal cation per subunit. Can use either Co(2+) or Zn(2+).</text>
</comment>
<evidence type="ECO:0000256" key="2">
    <source>
        <dbReference type="ARBA" id="ARBA00001911"/>
    </source>
</evidence>
<evidence type="ECO:0000256" key="6">
    <source>
        <dbReference type="ARBA" id="ARBA00013031"/>
    </source>
</evidence>
<dbReference type="Pfam" id="PF01761">
    <property type="entry name" value="DHQ_synthase"/>
    <property type="match status" value="1"/>
</dbReference>
<dbReference type="GO" id="GO:0003856">
    <property type="term" value="F:3-dehydroquinate synthase activity"/>
    <property type="evidence" value="ECO:0007669"/>
    <property type="project" value="UniProtKB-EC"/>
</dbReference>
<dbReference type="Pfam" id="PF24621">
    <property type="entry name" value="DHQS_C"/>
    <property type="match status" value="1"/>
</dbReference>
<evidence type="ECO:0000256" key="9">
    <source>
        <dbReference type="ARBA" id="ARBA00022605"/>
    </source>
</evidence>
<feature type="binding site" evidence="17">
    <location>
        <position position="152"/>
    </location>
    <ligand>
        <name>NAD(+)</name>
        <dbReference type="ChEBI" id="CHEBI:57540"/>
    </ligand>
</feature>
<protein>
    <recommendedName>
        <fullName evidence="7 17">3-dehydroquinate synthase</fullName>
        <shortName evidence="17">DHQS</shortName>
        <ecNumber evidence="6 17">4.2.3.4</ecNumber>
    </recommendedName>
</protein>
<comment type="similarity">
    <text evidence="5 17">Belongs to the sugar phosphate cyclases superfamily. Dehydroquinate synthase family.</text>
</comment>
<evidence type="ECO:0000256" key="16">
    <source>
        <dbReference type="ARBA" id="ARBA00023285"/>
    </source>
</evidence>
<sequence length="354" mass="39966">MEKLHINLDEKSYDIFIDRGIFNEIGKYISKVYKKKKIVVVTDTNVDKLYGDKLLKNLKMSGYMPAKVVFDAGEENKNFETLTEVYEKIIDSEIKRGDLLIAFGGGVVGDLAGFAASTIYRGIDFIQIPTTLLAQVDSSVGGKVAVDTTRGKNLVGSFYQPRMVVIDPDLLKTLDEREVRSGMAEVIKYGAIYDSEFFDYLLGKEDLKSSMTDIEKIIKKCCEIKAKIVEKDELDLGLRMILNFGHTLGHAIEKYYNYGKYTHGEAISIGMYDITKLGERLGITKPGVSDKIKEILKKYNLPIEDEVEIKDLIEIMKTDKKNISGILNFIFLSEIGKVEIKKVGEEEITNKLFK</sequence>
<keyword evidence="14 17" id="KW-0057">Aromatic amino acid biosynthesis</keyword>
<feature type="domain" description="3-dehydroquinate synthase C-terminal" evidence="19">
    <location>
        <begin position="182"/>
        <end position="322"/>
    </location>
</feature>
<feature type="domain" description="3-dehydroquinate synthase N-terminal" evidence="18">
    <location>
        <begin position="68"/>
        <end position="180"/>
    </location>
</feature>
<reference evidence="20 21" key="1">
    <citation type="submission" date="2018-08" db="EMBL/GenBank/DDBJ databases">
        <title>Draft genome sequence of Psychrilyobacter sp. strain SD5 isolated from Black Sea water.</title>
        <authorList>
            <person name="Yadav S."/>
            <person name="Villanueva L."/>
            <person name="Damste J.S.S."/>
        </authorList>
    </citation>
    <scope>NUCLEOTIDE SEQUENCE [LARGE SCALE GENOMIC DNA]</scope>
    <source>
        <strain evidence="20 21">SD5</strain>
    </source>
</reference>
<dbReference type="Gene3D" id="3.40.50.1970">
    <property type="match status" value="1"/>
</dbReference>
<evidence type="ECO:0000259" key="19">
    <source>
        <dbReference type="Pfam" id="PF24621"/>
    </source>
</evidence>